<reference evidence="1" key="1">
    <citation type="submission" date="2021-06" db="EMBL/GenBank/DDBJ databases">
        <authorList>
            <person name="Kallberg Y."/>
            <person name="Tangrot J."/>
            <person name="Rosling A."/>
        </authorList>
    </citation>
    <scope>NUCLEOTIDE SEQUENCE</scope>
    <source>
        <strain evidence="1">AU212A</strain>
    </source>
</reference>
<accession>A0ACA9NTY6</accession>
<gene>
    <name evidence="1" type="ORF">SCALOS_LOCUS9428</name>
</gene>
<evidence type="ECO:0000313" key="2">
    <source>
        <dbReference type="Proteomes" id="UP000789860"/>
    </source>
</evidence>
<sequence length="148" mass="17074">PEEPILLFCDSCNNCLKHKDNGVGELVDVKIEIFDILKIVETLYKNNDKIIVLIDIVDIFVLAENKQLRSKKLNLLDLANYYKPKILNTEVLVKSVLADLVCYSLVKQFILLDKKANTDYLTCNLVIEKTAKSTNLLVQKNTWLYWIK</sequence>
<proteinExistence type="predicted"/>
<feature type="non-terminal residue" evidence="1">
    <location>
        <position position="1"/>
    </location>
</feature>
<evidence type="ECO:0000313" key="1">
    <source>
        <dbReference type="EMBL" id="CAG8672420.1"/>
    </source>
</evidence>
<dbReference type="EMBL" id="CAJVPM010029221">
    <property type="protein sequence ID" value="CAG8672420.1"/>
    <property type="molecule type" value="Genomic_DNA"/>
</dbReference>
<keyword evidence="2" id="KW-1185">Reference proteome</keyword>
<organism evidence="1 2">
    <name type="scientific">Scutellospora calospora</name>
    <dbReference type="NCBI Taxonomy" id="85575"/>
    <lineage>
        <taxon>Eukaryota</taxon>
        <taxon>Fungi</taxon>
        <taxon>Fungi incertae sedis</taxon>
        <taxon>Mucoromycota</taxon>
        <taxon>Glomeromycotina</taxon>
        <taxon>Glomeromycetes</taxon>
        <taxon>Diversisporales</taxon>
        <taxon>Gigasporaceae</taxon>
        <taxon>Scutellospora</taxon>
    </lineage>
</organism>
<comment type="caution">
    <text evidence="1">The sequence shown here is derived from an EMBL/GenBank/DDBJ whole genome shotgun (WGS) entry which is preliminary data.</text>
</comment>
<name>A0ACA9NTY6_9GLOM</name>
<protein>
    <submittedName>
        <fullName evidence="1">7203_t:CDS:1</fullName>
    </submittedName>
</protein>
<dbReference type="Proteomes" id="UP000789860">
    <property type="component" value="Unassembled WGS sequence"/>
</dbReference>